<keyword evidence="3" id="KW-1185">Reference proteome</keyword>
<evidence type="ECO:0000313" key="2">
    <source>
        <dbReference type="EMBL" id="KAL2070148.1"/>
    </source>
</evidence>
<accession>A0ABR4CLP5</accession>
<evidence type="ECO:0000313" key="3">
    <source>
        <dbReference type="Proteomes" id="UP001595075"/>
    </source>
</evidence>
<feature type="signal peptide" evidence="1">
    <location>
        <begin position="1"/>
        <end position="17"/>
    </location>
</feature>
<keyword evidence="1" id="KW-0732">Signal</keyword>
<gene>
    <name evidence="2" type="ORF">VTL71DRAFT_13174</name>
</gene>
<protein>
    <recommendedName>
        <fullName evidence="4">Secreted protein</fullName>
    </recommendedName>
</protein>
<name>A0ABR4CLP5_9HELO</name>
<dbReference type="EMBL" id="JAZHXI010000006">
    <property type="protein sequence ID" value="KAL2070148.1"/>
    <property type="molecule type" value="Genomic_DNA"/>
</dbReference>
<proteinExistence type="predicted"/>
<organism evidence="2 3">
    <name type="scientific">Oculimacula yallundae</name>
    <dbReference type="NCBI Taxonomy" id="86028"/>
    <lineage>
        <taxon>Eukaryota</taxon>
        <taxon>Fungi</taxon>
        <taxon>Dikarya</taxon>
        <taxon>Ascomycota</taxon>
        <taxon>Pezizomycotina</taxon>
        <taxon>Leotiomycetes</taxon>
        <taxon>Helotiales</taxon>
        <taxon>Ploettnerulaceae</taxon>
        <taxon>Oculimacula</taxon>
    </lineage>
</organism>
<dbReference type="Proteomes" id="UP001595075">
    <property type="component" value="Unassembled WGS sequence"/>
</dbReference>
<sequence length="199" mass="20849">MYKVLASVLATCAVVGASPLALATRAEAPVSGYGIEEVSWLIPASASGPEVVLNGTIQQVYSQLLDINPGYQAEIEAAIPSSQVAARGLEKRGDVHCGGFANAATFRIREGISYLRGVGGNPVAGPGPGNCARVSCSWSAAIWWCNDNSFTKVLPGFYNIADGAEEIVNTCDHEGFQVAGQDFIGGARDWNVIVRKGDC</sequence>
<evidence type="ECO:0000256" key="1">
    <source>
        <dbReference type="SAM" id="SignalP"/>
    </source>
</evidence>
<feature type="chain" id="PRO_5045791711" description="Secreted protein" evidence="1">
    <location>
        <begin position="18"/>
        <end position="199"/>
    </location>
</feature>
<dbReference type="PANTHER" id="PTHR35605">
    <property type="entry name" value="ECP2 EFFECTOR PROTEIN DOMAIN-CONTAINING PROTEIN-RELATED"/>
    <property type="match status" value="1"/>
</dbReference>
<evidence type="ECO:0008006" key="4">
    <source>
        <dbReference type="Google" id="ProtNLM"/>
    </source>
</evidence>
<reference evidence="2 3" key="1">
    <citation type="journal article" date="2024" name="Commun. Biol.">
        <title>Comparative genomic analysis of thermophilic fungi reveals convergent evolutionary adaptations and gene losses.</title>
        <authorList>
            <person name="Steindorff A.S."/>
            <person name="Aguilar-Pontes M.V."/>
            <person name="Robinson A.J."/>
            <person name="Andreopoulos B."/>
            <person name="LaButti K."/>
            <person name="Kuo A."/>
            <person name="Mondo S."/>
            <person name="Riley R."/>
            <person name="Otillar R."/>
            <person name="Haridas S."/>
            <person name="Lipzen A."/>
            <person name="Grimwood J."/>
            <person name="Schmutz J."/>
            <person name="Clum A."/>
            <person name="Reid I.D."/>
            <person name="Moisan M.C."/>
            <person name="Butler G."/>
            <person name="Nguyen T.T.M."/>
            <person name="Dewar K."/>
            <person name="Conant G."/>
            <person name="Drula E."/>
            <person name="Henrissat B."/>
            <person name="Hansel C."/>
            <person name="Singer S."/>
            <person name="Hutchinson M.I."/>
            <person name="de Vries R.P."/>
            <person name="Natvig D.O."/>
            <person name="Powell A.J."/>
            <person name="Tsang A."/>
            <person name="Grigoriev I.V."/>
        </authorList>
    </citation>
    <scope>NUCLEOTIDE SEQUENCE [LARGE SCALE GENOMIC DNA]</scope>
    <source>
        <strain evidence="2 3">CBS 494.80</strain>
    </source>
</reference>
<dbReference type="PANTHER" id="PTHR35605:SF1">
    <property type="entry name" value="ECP2 EFFECTOR PROTEIN DOMAIN-CONTAINING PROTEIN-RELATED"/>
    <property type="match status" value="1"/>
</dbReference>
<comment type="caution">
    <text evidence="2">The sequence shown here is derived from an EMBL/GenBank/DDBJ whole genome shotgun (WGS) entry which is preliminary data.</text>
</comment>